<evidence type="ECO:0000256" key="8">
    <source>
        <dbReference type="ARBA" id="ARBA00022741"/>
    </source>
</evidence>
<dbReference type="CDD" id="cd02064">
    <property type="entry name" value="FAD_synthetase_N"/>
    <property type="match status" value="1"/>
</dbReference>
<comment type="catalytic activity">
    <reaction evidence="14 15">
        <text>FMN + ATP + H(+) = FAD + diphosphate</text>
        <dbReference type="Rhea" id="RHEA:17237"/>
        <dbReference type="ChEBI" id="CHEBI:15378"/>
        <dbReference type="ChEBI" id="CHEBI:30616"/>
        <dbReference type="ChEBI" id="CHEBI:33019"/>
        <dbReference type="ChEBI" id="CHEBI:57692"/>
        <dbReference type="ChEBI" id="CHEBI:58210"/>
        <dbReference type="EC" id="2.7.7.2"/>
    </reaction>
</comment>
<dbReference type="GO" id="GO:0006747">
    <property type="term" value="P:FAD biosynthetic process"/>
    <property type="evidence" value="ECO:0007669"/>
    <property type="project" value="UniProtKB-UniRule"/>
</dbReference>
<dbReference type="RefSeq" id="WP_090039315.1">
    <property type="nucleotide sequence ID" value="NZ_FOKI01000005.1"/>
</dbReference>
<dbReference type="InterPro" id="IPR002606">
    <property type="entry name" value="Riboflavin_kinase_bac"/>
</dbReference>
<name>A0A1I0WLD6_9CLOT</name>
<evidence type="ECO:0000256" key="14">
    <source>
        <dbReference type="ARBA" id="ARBA00049494"/>
    </source>
</evidence>
<gene>
    <name evidence="17" type="ORF">SAMN04488528_1005183</name>
</gene>
<evidence type="ECO:0000256" key="6">
    <source>
        <dbReference type="ARBA" id="ARBA00022679"/>
    </source>
</evidence>
<evidence type="ECO:0000256" key="12">
    <source>
        <dbReference type="ARBA" id="ARBA00023268"/>
    </source>
</evidence>
<dbReference type="GO" id="GO:0009398">
    <property type="term" value="P:FMN biosynthetic process"/>
    <property type="evidence" value="ECO:0007669"/>
    <property type="project" value="UniProtKB-UniRule"/>
</dbReference>
<organism evidence="17 18">
    <name type="scientific">Clostridium frigidicarnis</name>
    <dbReference type="NCBI Taxonomy" id="84698"/>
    <lineage>
        <taxon>Bacteria</taxon>
        <taxon>Bacillati</taxon>
        <taxon>Bacillota</taxon>
        <taxon>Clostridia</taxon>
        <taxon>Eubacteriales</taxon>
        <taxon>Clostridiaceae</taxon>
        <taxon>Clostridium</taxon>
    </lineage>
</organism>
<dbReference type="Gene3D" id="3.40.50.620">
    <property type="entry name" value="HUPs"/>
    <property type="match status" value="1"/>
</dbReference>
<evidence type="ECO:0000259" key="16">
    <source>
        <dbReference type="SMART" id="SM00904"/>
    </source>
</evidence>
<dbReference type="InterPro" id="IPR015864">
    <property type="entry name" value="FAD_synthase"/>
</dbReference>
<evidence type="ECO:0000256" key="11">
    <source>
        <dbReference type="ARBA" id="ARBA00022840"/>
    </source>
</evidence>
<keyword evidence="9 15" id="KW-0418">Kinase</keyword>
<dbReference type="GO" id="GO:0008531">
    <property type="term" value="F:riboflavin kinase activity"/>
    <property type="evidence" value="ECO:0007669"/>
    <property type="project" value="UniProtKB-UniRule"/>
</dbReference>
<dbReference type="Proteomes" id="UP000198619">
    <property type="component" value="Unassembled WGS sequence"/>
</dbReference>
<dbReference type="InterPro" id="IPR014729">
    <property type="entry name" value="Rossmann-like_a/b/a_fold"/>
</dbReference>
<dbReference type="SUPFAM" id="SSF82114">
    <property type="entry name" value="Riboflavin kinase-like"/>
    <property type="match status" value="1"/>
</dbReference>
<comment type="pathway">
    <text evidence="2 15">Cofactor biosynthesis; FAD biosynthesis; FAD from FMN: step 1/1.</text>
</comment>
<sequence length="308" mass="35478">MVIVEKVLANDFKEGIYIALGSFDGLHIGHRALIDKINEKAKEKKCKSMVYTFKNHPLTTINKEKAPKLIINNETKVRLLEKLGIDYAAFIDFDEKFMKMTSEEFIENLVKTFNVKGIVVGFNYRFGYKNLGDTELLQKLSCKFDFELIIIDALMDGNDVISSSLIRYLIRNGHVDISNKYLMEPFLMKGVIINGKKLGRTLGFPTANLNYNKNSVVPKQGIYYTNVKYNKRIFKGITNIGYNPTVNGQQLTIETFILDFDEEIYGETIEVYFINKFRDEIKFSSLEELISQLKIDEAYARSKEICIK</sequence>
<keyword evidence="4 15" id="KW-0285">Flavoprotein</keyword>
<keyword evidence="11 15" id="KW-0067">ATP-binding</keyword>
<comment type="function">
    <text evidence="1">Catalyzes the phosphorylation of riboflavin to FMN followed by the adenylation of FMN to FAD.</text>
</comment>
<dbReference type="OrthoDB" id="9803667at2"/>
<dbReference type="GO" id="GO:0003919">
    <property type="term" value="F:FMN adenylyltransferase activity"/>
    <property type="evidence" value="ECO:0007669"/>
    <property type="project" value="UniProtKB-UniRule"/>
</dbReference>
<dbReference type="InterPro" id="IPR023465">
    <property type="entry name" value="Riboflavin_kinase_dom_sf"/>
</dbReference>
<comment type="similarity">
    <text evidence="15">Belongs to the ribF family.</text>
</comment>
<keyword evidence="10 15" id="KW-0274">FAD</keyword>
<dbReference type="Pfam" id="PF01687">
    <property type="entry name" value="Flavokinase"/>
    <property type="match status" value="1"/>
</dbReference>
<dbReference type="Gene3D" id="2.40.30.30">
    <property type="entry name" value="Riboflavin kinase-like"/>
    <property type="match status" value="1"/>
</dbReference>
<dbReference type="PIRSF" id="PIRSF004491">
    <property type="entry name" value="FAD_Synth"/>
    <property type="match status" value="1"/>
</dbReference>
<evidence type="ECO:0000256" key="4">
    <source>
        <dbReference type="ARBA" id="ARBA00022630"/>
    </source>
</evidence>
<dbReference type="NCBIfam" id="NF004162">
    <property type="entry name" value="PRK05627.1-5"/>
    <property type="match status" value="1"/>
</dbReference>
<dbReference type="NCBIfam" id="TIGR00083">
    <property type="entry name" value="ribF"/>
    <property type="match status" value="1"/>
</dbReference>
<dbReference type="FunFam" id="3.40.50.620:FF:000021">
    <property type="entry name" value="Riboflavin biosynthesis protein"/>
    <property type="match status" value="1"/>
</dbReference>
<evidence type="ECO:0000256" key="15">
    <source>
        <dbReference type="PIRNR" id="PIRNR004491"/>
    </source>
</evidence>
<evidence type="ECO:0000256" key="7">
    <source>
        <dbReference type="ARBA" id="ARBA00022695"/>
    </source>
</evidence>
<keyword evidence="12" id="KW-0511">Multifunctional enzyme</keyword>
<dbReference type="EC" id="2.7.1.26" evidence="15"/>
<feature type="domain" description="Riboflavin kinase" evidence="16">
    <location>
        <begin position="181"/>
        <end position="303"/>
    </location>
</feature>
<dbReference type="UniPathway" id="UPA00276">
    <property type="reaction ID" value="UER00406"/>
</dbReference>
<evidence type="ECO:0000313" key="18">
    <source>
        <dbReference type="Proteomes" id="UP000198619"/>
    </source>
</evidence>
<evidence type="ECO:0000256" key="10">
    <source>
        <dbReference type="ARBA" id="ARBA00022827"/>
    </source>
</evidence>
<evidence type="ECO:0000313" key="17">
    <source>
        <dbReference type="EMBL" id="SFA89562.1"/>
    </source>
</evidence>
<evidence type="ECO:0000256" key="1">
    <source>
        <dbReference type="ARBA" id="ARBA00002121"/>
    </source>
</evidence>
<comment type="pathway">
    <text evidence="3 15">Cofactor biosynthesis; FMN biosynthesis; FMN from riboflavin (ATP route): step 1/1.</text>
</comment>
<keyword evidence="5 15" id="KW-0288">FMN</keyword>
<protein>
    <recommendedName>
        <fullName evidence="15">Riboflavin biosynthesis protein</fullName>
    </recommendedName>
    <domain>
        <recommendedName>
            <fullName evidence="15">Riboflavin kinase</fullName>
            <ecNumber evidence="15">2.7.1.26</ecNumber>
        </recommendedName>
        <alternativeName>
            <fullName evidence="15">Flavokinase</fullName>
        </alternativeName>
    </domain>
    <domain>
        <recommendedName>
            <fullName evidence="15">FMN adenylyltransferase</fullName>
            <ecNumber evidence="15">2.7.7.2</ecNumber>
        </recommendedName>
        <alternativeName>
            <fullName evidence="15">FAD pyrophosphorylase</fullName>
        </alternativeName>
        <alternativeName>
            <fullName evidence="15">FAD synthase</fullName>
        </alternativeName>
    </domain>
</protein>
<comment type="catalytic activity">
    <reaction evidence="13 15">
        <text>riboflavin + ATP = FMN + ADP + H(+)</text>
        <dbReference type="Rhea" id="RHEA:14357"/>
        <dbReference type="ChEBI" id="CHEBI:15378"/>
        <dbReference type="ChEBI" id="CHEBI:30616"/>
        <dbReference type="ChEBI" id="CHEBI:57986"/>
        <dbReference type="ChEBI" id="CHEBI:58210"/>
        <dbReference type="ChEBI" id="CHEBI:456216"/>
        <dbReference type="EC" id="2.7.1.26"/>
    </reaction>
</comment>
<dbReference type="UniPathway" id="UPA00277">
    <property type="reaction ID" value="UER00407"/>
</dbReference>
<dbReference type="InterPro" id="IPR015865">
    <property type="entry name" value="Riboflavin_kinase_bac/euk"/>
</dbReference>
<dbReference type="SUPFAM" id="SSF52374">
    <property type="entry name" value="Nucleotidylyl transferase"/>
    <property type="match status" value="1"/>
</dbReference>
<keyword evidence="7 15" id="KW-0548">Nucleotidyltransferase</keyword>
<keyword evidence="18" id="KW-1185">Reference proteome</keyword>
<evidence type="ECO:0000256" key="13">
    <source>
        <dbReference type="ARBA" id="ARBA00047880"/>
    </source>
</evidence>
<dbReference type="GO" id="GO:0009231">
    <property type="term" value="P:riboflavin biosynthetic process"/>
    <property type="evidence" value="ECO:0007669"/>
    <property type="project" value="InterPro"/>
</dbReference>
<reference evidence="17 18" key="1">
    <citation type="submission" date="2016-10" db="EMBL/GenBank/DDBJ databases">
        <authorList>
            <person name="de Groot N.N."/>
        </authorList>
    </citation>
    <scope>NUCLEOTIDE SEQUENCE [LARGE SCALE GENOMIC DNA]</scope>
    <source>
        <strain evidence="17 18">DSM 12271</strain>
    </source>
</reference>
<dbReference type="EC" id="2.7.7.2" evidence="15"/>
<dbReference type="GO" id="GO:0005524">
    <property type="term" value="F:ATP binding"/>
    <property type="evidence" value="ECO:0007669"/>
    <property type="project" value="UniProtKB-UniRule"/>
</dbReference>
<dbReference type="SMART" id="SM00904">
    <property type="entry name" value="Flavokinase"/>
    <property type="match status" value="1"/>
</dbReference>
<dbReference type="EMBL" id="FOKI01000005">
    <property type="protein sequence ID" value="SFA89562.1"/>
    <property type="molecule type" value="Genomic_DNA"/>
</dbReference>
<evidence type="ECO:0000256" key="2">
    <source>
        <dbReference type="ARBA" id="ARBA00004726"/>
    </source>
</evidence>
<keyword evidence="6 15" id="KW-0808">Transferase</keyword>
<keyword evidence="8 15" id="KW-0547">Nucleotide-binding</keyword>
<dbReference type="InterPro" id="IPR023468">
    <property type="entry name" value="Riboflavin_kinase"/>
</dbReference>
<proteinExistence type="inferred from homology"/>
<dbReference type="PANTHER" id="PTHR22749:SF6">
    <property type="entry name" value="RIBOFLAVIN KINASE"/>
    <property type="match status" value="1"/>
</dbReference>
<dbReference type="Pfam" id="PF06574">
    <property type="entry name" value="FAD_syn"/>
    <property type="match status" value="1"/>
</dbReference>
<evidence type="ECO:0000256" key="3">
    <source>
        <dbReference type="ARBA" id="ARBA00005201"/>
    </source>
</evidence>
<dbReference type="AlphaFoldDB" id="A0A1I0WLD6"/>
<accession>A0A1I0WLD6</accession>
<evidence type="ECO:0000256" key="9">
    <source>
        <dbReference type="ARBA" id="ARBA00022777"/>
    </source>
</evidence>
<dbReference type="STRING" id="84698.SAMN04488528_1005183"/>
<evidence type="ECO:0000256" key="5">
    <source>
        <dbReference type="ARBA" id="ARBA00022643"/>
    </source>
</evidence>
<dbReference type="PANTHER" id="PTHR22749">
    <property type="entry name" value="RIBOFLAVIN KINASE/FMN ADENYLYLTRANSFERASE"/>
    <property type="match status" value="1"/>
</dbReference>
<dbReference type="FunFam" id="2.40.30.30:FF:000003">
    <property type="entry name" value="Riboflavin biosynthesis protein"/>
    <property type="match status" value="1"/>
</dbReference>